<keyword evidence="3" id="KW-1185">Reference proteome</keyword>
<feature type="compositionally biased region" description="Low complexity" evidence="1">
    <location>
        <begin position="333"/>
        <end position="345"/>
    </location>
</feature>
<dbReference type="AlphaFoldDB" id="A0A835JN83"/>
<reference evidence="2 3" key="1">
    <citation type="submission" date="2020-10" db="EMBL/GenBank/DDBJ databases">
        <title>Plant Genome Project.</title>
        <authorList>
            <person name="Zhang R.-G."/>
        </authorList>
    </citation>
    <scope>NUCLEOTIDE SEQUENCE [LARGE SCALE GENOMIC DNA]</scope>
    <source>
        <strain evidence="2">FAFU-HL-1</strain>
        <tissue evidence="2">Leaf</tissue>
    </source>
</reference>
<dbReference type="Proteomes" id="UP000657918">
    <property type="component" value="Unassembled WGS sequence"/>
</dbReference>
<dbReference type="OrthoDB" id="1302201at2759"/>
<comment type="caution">
    <text evidence="2">The sequence shown here is derived from an EMBL/GenBank/DDBJ whole genome shotgun (WGS) entry which is preliminary data.</text>
</comment>
<dbReference type="PANTHER" id="PTHR33673:SF36">
    <property type="entry name" value="MYB-LIKE PROTEIN Q"/>
    <property type="match status" value="1"/>
</dbReference>
<sequence length="401" mass="43323">MDLEHGSGTHSESHQEVIDGTGGSDNEDTYPRLRVRIGSSGRLQIDPEKIEGSESGKYSESHSEVINGSDSDKHIEPKPEFTVIEGDIYMPTIKFGSSYSSSSSSSSPSSSGSSLYDLFDVIPKESADPGAGSADFESSNKPHEVTQPASKDHENGVSIDNSHRSEENEDGSSDHALTPPVSGATCESLAHNMSPKQSPPLQVMERPGGYDPLRIPSSIFENNKGTQPMDWSVASNESLFSIHVGNNSFSRDHVLLFGDPGKSGDITKSGESIMFSPLPPREMVTNDNQSSVPDMETNKQKGGSSGMADNTVKDPAEYQNEEDNTNQAVSWKSPSSSNRSYGSGDSVKSFSFPIKASTLAHIMPKFTFSLLYMDVFIFADLLCEFSPDRNACVLGMLVFYA</sequence>
<feature type="compositionally biased region" description="Basic and acidic residues" evidence="1">
    <location>
        <begin position="45"/>
        <end position="63"/>
    </location>
</feature>
<protein>
    <submittedName>
        <fullName evidence="2">Uncharacterized protein</fullName>
    </submittedName>
</protein>
<feature type="compositionally biased region" description="Basic and acidic residues" evidence="1">
    <location>
        <begin position="138"/>
        <end position="166"/>
    </location>
</feature>
<dbReference type="EMBL" id="JADGMS010000010">
    <property type="protein sequence ID" value="KAF9674357.1"/>
    <property type="molecule type" value="Genomic_DNA"/>
</dbReference>
<dbReference type="PANTHER" id="PTHR33673">
    <property type="entry name" value="SUPPRESSOR SRP40-LIKE PROTEIN"/>
    <property type="match status" value="1"/>
</dbReference>
<feature type="region of interest" description="Disordered" evidence="1">
    <location>
        <begin position="1"/>
        <end position="78"/>
    </location>
</feature>
<evidence type="ECO:0000313" key="2">
    <source>
        <dbReference type="EMBL" id="KAF9674357.1"/>
    </source>
</evidence>
<evidence type="ECO:0000256" key="1">
    <source>
        <dbReference type="SAM" id="MobiDB-lite"/>
    </source>
</evidence>
<organism evidence="2 3">
    <name type="scientific">Salix dunnii</name>
    <dbReference type="NCBI Taxonomy" id="1413687"/>
    <lineage>
        <taxon>Eukaryota</taxon>
        <taxon>Viridiplantae</taxon>
        <taxon>Streptophyta</taxon>
        <taxon>Embryophyta</taxon>
        <taxon>Tracheophyta</taxon>
        <taxon>Spermatophyta</taxon>
        <taxon>Magnoliopsida</taxon>
        <taxon>eudicotyledons</taxon>
        <taxon>Gunneridae</taxon>
        <taxon>Pentapetalae</taxon>
        <taxon>rosids</taxon>
        <taxon>fabids</taxon>
        <taxon>Malpighiales</taxon>
        <taxon>Salicaceae</taxon>
        <taxon>Saliceae</taxon>
        <taxon>Salix</taxon>
    </lineage>
</organism>
<name>A0A835JN83_9ROSI</name>
<feature type="region of interest" description="Disordered" evidence="1">
    <location>
        <begin position="124"/>
        <end position="206"/>
    </location>
</feature>
<feature type="region of interest" description="Disordered" evidence="1">
    <location>
        <begin position="271"/>
        <end position="345"/>
    </location>
</feature>
<evidence type="ECO:0000313" key="3">
    <source>
        <dbReference type="Proteomes" id="UP000657918"/>
    </source>
</evidence>
<accession>A0A835JN83</accession>
<proteinExistence type="predicted"/>
<feature type="compositionally biased region" description="Basic and acidic residues" evidence="1">
    <location>
        <begin position="1"/>
        <end position="17"/>
    </location>
</feature>
<gene>
    <name evidence="2" type="ORF">SADUNF_Sadunf10G0119000</name>
</gene>